<dbReference type="GeneID" id="38136426"/>
<accession>A0A3F3PNF3</accession>
<proteinExistence type="predicted"/>
<evidence type="ECO:0000313" key="1">
    <source>
        <dbReference type="EMBL" id="RDH27866.1"/>
    </source>
</evidence>
<organism evidence="1 2">
    <name type="scientific">Aspergillus welwitschiae</name>
    <dbReference type="NCBI Taxonomy" id="1341132"/>
    <lineage>
        <taxon>Eukaryota</taxon>
        <taxon>Fungi</taxon>
        <taxon>Dikarya</taxon>
        <taxon>Ascomycota</taxon>
        <taxon>Pezizomycotina</taxon>
        <taxon>Eurotiomycetes</taxon>
        <taxon>Eurotiomycetidae</taxon>
        <taxon>Eurotiales</taxon>
        <taxon>Aspergillaceae</taxon>
        <taxon>Aspergillus</taxon>
        <taxon>Aspergillus subgen. Circumdati</taxon>
    </lineage>
</organism>
<dbReference type="RefSeq" id="XP_026620888.1">
    <property type="nucleotide sequence ID" value="XM_026768070.1"/>
</dbReference>
<gene>
    <name evidence="1" type="ORF">BDQ94DRAFT_152987</name>
</gene>
<evidence type="ECO:0000313" key="2">
    <source>
        <dbReference type="Proteomes" id="UP000253729"/>
    </source>
</evidence>
<reference evidence="1 2" key="1">
    <citation type="submission" date="2018-07" db="EMBL/GenBank/DDBJ databases">
        <title>The genomes of Aspergillus section Nigri reveals drivers in fungal speciation.</title>
        <authorList>
            <consortium name="DOE Joint Genome Institute"/>
            <person name="Vesth T.C."/>
            <person name="Nybo J."/>
            <person name="Theobald S."/>
            <person name="Brandl J."/>
            <person name="Frisvad J.C."/>
            <person name="Nielsen K.F."/>
            <person name="Lyhne E.K."/>
            <person name="Kogle M.E."/>
            <person name="Kuo A."/>
            <person name="Riley R."/>
            <person name="Clum A."/>
            <person name="Nolan M."/>
            <person name="Lipzen A."/>
            <person name="Salamov A."/>
            <person name="Henrissat B."/>
            <person name="Wiebenga A."/>
            <person name="De vries R.P."/>
            <person name="Grigoriev I.V."/>
            <person name="Mortensen U.H."/>
            <person name="Andersen M.R."/>
            <person name="Baker S.E."/>
        </authorList>
    </citation>
    <scope>NUCLEOTIDE SEQUENCE [LARGE SCALE GENOMIC DNA]</scope>
    <source>
        <strain evidence="1 2">CBS 139.54b</strain>
    </source>
</reference>
<dbReference type="Proteomes" id="UP000253729">
    <property type="component" value="Unassembled WGS sequence"/>
</dbReference>
<protein>
    <submittedName>
        <fullName evidence="1">Uncharacterized protein</fullName>
    </submittedName>
</protein>
<dbReference type="AlphaFoldDB" id="A0A3F3PNF3"/>
<name>A0A3F3PNF3_9EURO</name>
<dbReference type="EMBL" id="KZ852082">
    <property type="protein sequence ID" value="RDH27866.1"/>
    <property type="molecule type" value="Genomic_DNA"/>
</dbReference>
<keyword evidence="2" id="KW-1185">Reference proteome</keyword>
<sequence>MCVEINTSRSPVNQFLSLDSQKTVVLQNPTKMRGRDASLVEPMSFGVGSLAIGSAHCPHAPPGTGLVASNLVSIKVHTILDVHDILLMEGNN</sequence>